<feature type="compositionally biased region" description="Polar residues" evidence="2">
    <location>
        <begin position="198"/>
        <end position="215"/>
    </location>
</feature>
<accession>A0A4S4LCM5</accession>
<sequence length="347" mass="38056">MNAYNVDFNFPNHPSPVLSNMDWSVDSHMITAAELTDQEWAYIQSLTREWRRSNNEPTPTPPVSNHDMPLQLNQGWQQAQLFPPVEPPLGHDLGMRQTDLWSNVNKTTATAEAIPSPPVVPFNYGISPPVDNAFSASMGYSNAQAPSPSTTPSTFVFATPIVHNLVAPDLGYPSITFFSHRGAATINKTSDREEETAVTETLPSNNSTTGNHASGDSVLTGNGILAVSSQTAGPSGSQNTEDEVEESGASAKAYEELQDRAVAALKKDNADRKWPCTMPGCDKRFRRQQEAQRHITDTKEHRHPQCEGKHMCEDCGKKFGRRDSMARHQKSGACERLRKKAAALIGV</sequence>
<feature type="compositionally biased region" description="Polar residues" evidence="2">
    <location>
        <begin position="227"/>
        <end position="239"/>
    </location>
</feature>
<proteinExistence type="predicted"/>
<dbReference type="Gene3D" id="3.30.160.60">
    <property type="entry name" value="Classic Zinc Finger"/>
    <property type="match status" value="1"/>
</dbReference>
<evidence type="ECO:0000256" key="1">
    <source>
        <dbReference type="PROSITE-ProRule" id="PRU00042"/>
    </source>
</evidence>
<feature type="domain" description="C2H2-type" evidence="3">
    <location>
        <begin position="310"/>
        <end position="337"/>
    </location>
</feature>
<gene>
    <name evidence="4" type="ORF">EW146_g9320</name>
</gene>
<evidence type="ECO:0000313" key="4">
    <source>
        <dbReference type="EMBL" id="THH07430.1"/>
    </source>
</evidence>
<keyword evidence="1" id="KW-0862">Zinc</keyword>
<comment type="caution">
    <text evidence="4">The sequence shown here is derived from an EMBL/GenBank/DDBJ whole genome shotgun (WGS) entry which is preliminary data.</text>
</comment>
<dbReference type="Pfam" id="PF00096">
    <property type="entry name" value="zf-C2H2"/>
    <property type="match status" value="1"/>
</dbReference>
<keyword evidence="5" id="KW-1185">Reference proteome</keyword>
<dbReference type="SUPFAM" id="SSF57667">
    <property type="entry name" value="beta-beta-alpha zinc fingers"/>
    <property type="match status" value="1"/>
</dbReference>
<name>A0A4S4LCM5_9AGAM</name>
<reference evidence="4 5" key="1">
    <citation type="submission" date="2019-02" db="EMBL/GenBank/DDBJ databases">
        <title>Genome sequencing of the rare red list fungi Bondarzewia mesenterica.</title>
        <authorList>
            <person name="Buettner E."/>
            <person name="Kellner H."/>
        </authorList>
    </citation>
    <scope>NUCLEOTIDE SEQUENCE [LARGE SCALE GENOMIC DNA]</scope>
    <source>
        <strain evidence="4 5">DSM 108281</strain>
    </source>
</reference>
<feature type="region of interest" description="Disordered" evidence="2">
    <location>
        <begin position="227"/>
        <end position="250"/>
    </location>
</feature>
<dbReference type="OrthoDB" id="8922241at2759"/>
<dbReference type="Proteomes" id="UP000310158">
    <property type="component" value="Unassembled WGS sequence"/>
</dbReference>
<dbReference type="EMBL" id="SGPL01000778">
    <property type="protein sequence ID" value="THH07430.1"/>
    <property type="molecule type" value="Genomic_DNA"/>
</dbReference>
<keyword evidence="1" id="KW-0479">Metal-binding</keyword>
<dbReference type="SMART" id="SM00355">
    <property type="entry name" value="ZnF_C2H2"/>
    <property type="match status" value="2"/>
</dbReference>
<dbReference type="AlphaFoldDB" id="A0A4S4LCM5"/>
<dbReference type="InterPro" id="IPR013087">
    <property type="entry name" value="Znf_C2H2_type"/>
</dbReference>
<evidence type="ECO:0000313" key="5">
    <source>
        <dbReference type="Proteomes" id="UP000310158"/>
    </source>
</evidence>
<organism evidence="4 5">
    <name type="scientific">Bondarzewia mesenterica</name>
    <dbReference type="NCBI Taxonomy" id="1095465"/>
    <lineage>
        <taxon>Eukaryota</taxon>
        <taxon>Fungi</taxon>
        <taxon>Dikarya</taxon>
        <taxon>Basidiomycota</taxon>
        <taxon>Agaricomycotina</taxon>
        <taxon>Agaricomycetes</taxon>
        <taxon>Russulales</taxon>
        <taxon>Bondarzewiaceae</taxon>
        <taxon>Bondarzewia</taxon>
    </lineage>
</organism>
<dbReference type="InterPro" id="IPR036236">
    <property type="entry name" value="Znf_C2H2_sf"/>
</dbReference>
<dbReference type="PROSITE" id="PS50157">
    <property type="entry name" value="ZINC_FINGER_C2H2_2"/>
    <property type="match status" value="1"/>
</dbReference>
<evidence type="ECO:0000256" key="2">
    <source>
        <dbReference type="SAM" id="MobiDB-lite"/>
    </source>
</evidence>
<dbReference type="GO" id="GO:0008270">
    <property type="term" value="F:zinc ion binding"/>
    <property type="evidence" value="ECO:0007669"/>
    <property type="project" value="UniProtKB-KW"/>
</dbReference>
<keyword evidence="1" id="KW-0863">Zinc-finger</keyword>
<feature type="region of interest" description="Disordered" evidence="2">
    <location>
        <begin position="187"/>
        <end position="215"/>
    </location>
</feature>
<protein>
    <recommendedName>
        <fullName evidence="3">C2H2-type domain-containing protein</fullName>
    </recommendedName>
</protein>
<evidence type="ECO:0000259" key="3">
    <source>
        <dbReference type="PROSITE" id="PS50157"/>
    </source>
</evidence>